<organism evidence="3 4">
    <name type="scientific">Podospora aff. communis PSN243</name>
    <dbReference type="NCBI Taxonomy" id="3040156"/>
    <lineage>
        <taxon>Eukaryota</taxon>
        <taxon>Fungi</taxon>
        <taxon>Dikarya</taxon>
        <taxon>Ascomycota</taxon>
        <taxon>Pezizomycotina</taxon>
        <taxon>Sordariomycetes</taxon>
        <taxon>Sordariomycetidae</taxon>
        <taxon>Sordariales</taxon>
        <taxon>Podosporaceae</taxon>
        <taxon>Podospora</taxon>
    </lineage>
</organism>
<dbReference type="AlphaFoldDB" id="A0AAV9GBJ4"/>
<keyword evidence="2" id="KW-1133">Transmembrane helix</keyword>
<gene>
    <name evidence="3" type="ORF">QBC34DRAFT_472396</name>
</gene>
<proteinExistence type="predicted"/>
<reference evidence="3" key="1">
    <citation type="journal article" date="2023" name="Mol. Phylogenet. Evol.">
        <title>Genome-scale phylogeny and comparative genomics of the fungal order Sordariales.</title>
        <authorList>
            <person name="Hensen N."/>
            <person name="Bonometti L."/>
            <person name="Westerberg I."/>
            <person name="Brannstrom I.O."/>
            <person name="Guillou S."/>
            <person name="Cros-Aarteil S."/>
            <person name="Calhoun S."/>
            <person name="Haridas S."/>
            <person name="Kuo A."/>
            <person name="Mondo S."/>
            <person name="Pangilinan J."/>
            <person name="Riley R."/>
            <person name="LaButti K."/>
            <person name="Andreopoulos B."/>
            <person name="Lipzen A."/>
            <person name="Chen C."/>
            <person name="Yan M."/>
            <person name="Daum C."/>
            <person name="Ng V."/>
            <person name="Clum A."/>
            <person name="Steindorff A."/>
            <person name="Ohm R.A."/>
            <person name="Martin F."/>
            <person name="Silar P."/>
            <person name="Natvig D.O."/>
            <person name="Lalanne C."/>
            <person name="Gautier V."/>
            <person name="Ament-Velasquez S.L."/>
            <person name="Kruys A."/>
            <person name="Hutchinson M.I."/>
            <person name="Powell A.J."/>
            <person name="Barry K."/>
            <person name="Miller A.N."/>
            <person name="Grigoriev I.V."/>
            <person name="Debuchy R."/>
            <person name="Gladieux P."/>
            <person name="Hiltunen Thoren M."/>
            <person name="Johannesson H."/>
        </authorList>
    </citation>
    <scope>NUCLEOTIDE SEQUENCE</scope>
    <source>
        <strain evidence="3">PSN243</strain>
    </source>
</reference>
<feature type="transmembrane region" description="Helical" evidence="2">
    <location>
        <begin position="90"/>
        <end position="113"/>
    </location>
</feature>
<evidence type="ECO:0000256" key="2">
    <source>
        <dbReference type="SAM" id="Phobius"/>
    </source>
</evidence>
<feature type="region of interest" description="Disordered" evidence="1">
    <location>
        <begin position="497"/>
        <end position="523"/>
    </location>
</feature>
<evidence type="ECO:0000313" key="3">
    <source>
        <dbReference type="EMBL" id="KAK4445479.1"/>
    </source>
</evidence>
<feature type="transmembrane region" description="Helical" evidence="2">
    <location>
        <begin position="125"/>
        <end position="144"/>
    </location>
</feature>
<feature type="transmembrane region" description="Helical" evidence="2">
    <location>
        <begin position="426"/>
        <end position="449"/>
    </location>
</feature>
<accession>A0AAV9GBJ4</accession>
<reference evidence="3" key="2">
    <citation type="submission" date="2023-05" db="EMBL/GenBank/DDBJ databases">
        <authorList>
            <consortium name="Lawrence Berkeley National Laboratory"/>
            <person name="Steindorff A."/>
            <person name="Hensen N."/>
            <person name="Bonometti L."/>
            <person name="Westerberg I."/>
            <person name="Brannstrom I.O."/>
            <person name="Guillou S."/>
            <person name="Cros-Aarteil S."/>
            <person name="Calhoun S."/>
            <person name="Haridas S."/>
            <person name="Kuo A."/>
            <person name="Mondo S."/>
            <person name="Pangilinan J."/>
            <person name="Riley R."/>
            <person name="Labutti K."/>
            <person name="Andreopoulos B."/>
            <person name="Lipzen A."/>
            <person name="Chen C."/>
            <person name="Yanf M."/>
            <person name="Daum C."/>
            <person name="Ng V."/>
            <person name="Clum A."/>
            <person name="Ohm R."/>
            <person name="Martin F."/>
            <person name="Silar P."/>
            <person name="Natvig D."/>
            <person name="Lalanne C."/>
            <person name="Gautier V."/>
            <person name="Ament-Velasquez S.L."/>
            <person name="Kruys A."/>
            <person name="Hutchinson M.I."/>
            <person name="Powell A.J."/>
            <person name="Barry K."/>
            <person name="Miller A.N."/>
            <person name="Grigoriev I.V."/>
            <person name="Debuchy R."/>
            <person name="Gladieux P."/>
            <person name="Thoren M.H."/>
            <person name="Johannesson H."/>
        </authorList>
    </citation>
    <scope>NUCLEOTIDE SEQUENCE</scope>
    <source>
        <strain evidence="3">PSN243</strain>
    </source>
</reference>
<dbReference type="Proteomes" id="UP001321760">
    <property type="component" value="Unassembled WGS sequence"/>
</dbReference>
<keyword evidence="2" id="KW-0812">Transmembrane</keyword>
<comment type="caution">
    <text evidence="3">The sequence shown here is derived from an EMBL/GenBank/DDBJ whole genome shotgun (WGS) entry which is preliminary data.</text>
</comment>
<sequence length="523" mass="56782">MRHGELVWQTALVAASTALFVLIILATLTTSWAEALSDEQRPLSWWARVDFGNTLIAVRVLQGVLTAASTAAMSNSFMRLHWNKISRDKGLPLADLLALSPTTSLMGTARLIAGKHTKLGTRVGAFARLCLTTFPWLAGILLFARTSLVTVFDTALVYDVTSGIGPFNASYVDSFINAFQDQDTFPPTSIVPYAYSSVVHNLIANSLLSTVAKPVLCESSERDLECASYIISGGLSLAAPWTPVGNPDHPLVRIKDVPTIQTEFQGRYMTGPSPFSDTDCLFFGSNRSRIAADFCLSASAEGQMHAGLFLCDGLDPTVSKSRKSYRTALSWLLDYSAANIPAPSSILEIFWDNQDNLSDPYTEGILLQNFRSILAFPIWLFNANNYGNPELNGKVLNPGLPPEFYTEAAVVSPLVKLHFDGTLLKVFIVLEGIVLLTLWAGILLLFAPWSSGAGLVMSSFPAMDFFFKADVVDAGGPEVVDGDGVLERAGGVTIYAAGRRRKEDEDEDANMKRKREQSGGNGN</sequence>
<feature type="transmembrane region" description="Helical" evidence="2">
    <location>
        <begin position="57"/>
        <end position="78"/>
    </location>
</feature>
<evidence type="ECO:0000256" key="1">
    <source>
        <dbReference type="SAM" id="MobiDB-lite"/>
    </source>
</evidence>
<keyword evidence="4" id="KW-1185">Reference proteome</keyword>
<evidence type="ECO:0000313" key="4">
    <source>
        <dbReference type="Proteomes" id="UP001321760"/>
    </source>
</evidence>
<dbReference type="EMBL" id="MU865965">
    <property type="protein sequence ID" value="KAK4445479.1"/>
    <property type="molecule type" value="Genomic_DNA"/>
</dbReference>
<name>A0AAV9GBJ4_9PEZI</name>
<protein>
    <submittedName>
        <fullName evidence="3">Uncharacterized protein</fullName>
    </submittedName>
</protein>
<keyword evidence="2" id="KW-0472">Membrane</keyword>